<organism evidence="2 3">
    <name type="scientific">Vanilla planifolia</name>
    <name type="common">Vanilla</name>
    <dbReference type="NCBI Taxonomy" id="51239"/>
    <lineage>
        <taxon>Eukaryota</taxon>
        <taxon>Viridiplantae</taxon>
        <taxon>Streptophyta</taxon>
        <taxon>Embryophyta</taxon>
        <taxon>Tracheophyta</taxon>
        <taxon>Spermatophyta</taxon>
        <taxon>Magnoliopsida</taxon>
        <taxon>Liliopsida</taxon>
        <taxon>Asparagales</taxon>
        <taxon>Orchidaceae</taxon>
        <taxon>Vanilloideae</taxon>
        <taxon>Vanilleae</taxon>
        <taxon>Vanilla</taxon>
    </lineage>
</organism>
<dbReference type="AlphaFoldDB" id="A0A835QP01"/>
<proteinExistence type="predicted"/>
<evidence type="ECO:0000313" key="3">
    <source>
        <dbReference type="Proteomes" id="UP000636800"/>
    </source>
</evidence>
<feature type="region of interest" description="Disordered" evidence="1">
    <location>
        <begin position="1"/>
        <end position="40"/>
    </location>
</feature>
<dbReference type="SUPFAM" id="SSF55874">
    <property type="entry name" value="ATPase domain of HSP90 chaperone/DNA topoisomerase II/histidine kinase"/>
    <property type="match status" value="1"/>
</dbReference>
<name>A0A835QP01_VANPL</name>
<gene>
    <name evidence="2" type="ORF">HPP92_012915</name>
</gene>
<evidence type="ECO:0000313" key="2">
    <source>
        <dbReference type="EMBL" id="KAG0476074.1"/>
    </source>
</evidence>
<feature type="compositionally biased region" description="Polar residues" evidence="1">
    <location>
        <begin position="11"/>
        <end position="36"/>
    </location>
</feature>
<reference evidence="2 3" key="1">
    <citation type="journal article" date="2020" name="Nat. Food">
        <title>A phased Vanilla planifolia genome enables genetic improvement of flavour and production.</title>
        <authorList>
            <person name="Hasing T."/>
            <person name="Tang H."/>
            <person name="Brym M."/>
            <person name="Khazi F."/>
            <person name="Huang T."/>
            <person name="Chambers A.H."/>
        </authorList>
    </citation>
    <scope>NUCLEOTIDE SEQUENCE [LARGE SCALE GENOMIC DNA]</scope>
    <source>
        <tissue evidence="2">Leaf</tissue>
    </source>
</reference>
<dbReference type="Gene3D" id="3.30.565.10">
    <property type="entry name" value="Histidine kinase-like ATPase, C-terminal domain"/>
    <property type="match status" value="1"/>
</dbReference>
<accession>A0A835QP01</accession>
<evidence type="ECO:0000256" key="1">
    <source>
        <dbReference type="SAM" id="MobiDB-lite"/>
    </source>
</evidence>
<dbReference type="InterPro" id="IPR036890">
    <property type="entry name" value="HATPase_C_sf"/>
</dbReference>
<dbReference type="Proteomes" id="UP000636800">
    <property type="component" value="Chromosome 6"/>
</dbReference>
<protein>
    <submittedName>
        <fullName evidence="2">Uncharacterized protein</fullName>
    </submittedName>
</protein>
<dbReference type="EMBL" id="JADCNL010000006">
    <property type="protein sequence ID" value="KAG0476074.1"/>
    <property type="molecule type" value="Genomic_DNA"/>
</dbReference>
<keyword evidence="3" id="KW-1185">Reference proteome</keyword>
<dbReference type="OrthoDB" id="248903at2759"/>
<sequence length="82" mass="9040">MADDLMGEAASSLTRSTPTMRYSSRNSPASRQMYESSTDKNKLDAQTELFIRLMQDKSIKALSIFDSGIGINKVANGSGWFL</sequence>
<comment type="caution">
    <text evidence="2">The sequence shown here is derived from an EMBL/GenBank/DDBJ whole genome shotgun (WGS) entry which is preliminary data.</text>
</comment>